<dbReference type="STRING" id="554083.BKD30_03610"/>
<dbReference type="PROSITE" id="PS51257">
    <property type="entry name" value="PROKAR_LIPOPROTEIN"/>
    <property type="match status" value="1"/>
</dbReference>
<dbReference type="OrthoDB" id="3628931at2"/>
<comment type="caution">
    <text evidence="2">The sequence shown here is derived from an EMBL/GenBank/DDBJ whole genome shotgun (WGS) entry which is preliminary data.</text>
</comment>
<protein>
    <recommendedName>
        <fullName evidence="1">Septum formation-related domain-containing protein</fullName>
    </recommendedName>
</protein>
<feature type="domain" description="Septum formation-related" evidence="1">
    <location>
        <begin position="61"/>
        <end position="156"/>
    </location>
</feature>
<dbReference type="Pfam" id="PF13845">
    <property type="entry name" value="Septum_form"/>
    <property type="match status" value="1"/>
</dbReference>
<reference evidence="2 3" key="1">
    <citation type="submission" date="2016-12" db="EMBL/GenBank/DDBJ databases">
        <title>Draft genome of Tersicoccus phoenicis 1P05MA.</title>
        <authorList>
            <person name="Nakajima Y."/>
            <person name="Yoshizawa S."/>
            <person name="Nakamura K."/>
            <person name="Ogura Y."/>
            <person name="Hayashi T."/>
            <person name="Kogure K."/>
        </authorList>
    </citation>
    <scope>NUCLEOTIDE SEQUENCE [LARGE SCALE GENOMIC DNA]</scope>
    <source>
        <strain evidence="2 3">1p05MA</strain>
    </source>
</reference>
<organism evidence="2 3">
    <name type="scientific">Tersicoccus phoenicis</name>
    <dbReference type="NCBI Taxonomy" id="554083"/>
    <lineage>
        <taxon>Bacteria</taxon>
        <taxon>Bacillati</taxon>
        <taxon>Actinomycetota</taxon>
        <taxon>Actinomycetes</taxon>
        <taxon>Micrococcales</taxon>
        <taxon>Micrococcaceae</taxon>
        <taxon>Tersicoccus</taxon>
    </lineage>
</organism>
<proteinExistence type="predicted"/>
<evidence type="ECO:0000313" key="3">
    <source>
        <dbReference type="Proteomes" id="UP000187085"/>
    </source>
</evidence>
<sequence>MRDAVPVRPSTVLRIASLALGLAALVGVTAGCGAPSSDPPRDALGRVTETARTSAFALEVGDCTGPIDPANNIETVDVIPCDRSHAFEVYAAHTMAEPTFPGMEEAGTVAERECRTAFADFVGVPNDQSTYTMLYLYPTQRSWRGQTDRQVLCLVGRESGGVTGSLKGAKE</sequence>
<evidence type="ECO:0000259" key="1">
    <source>
        <dbReference type="Pfam" id="PF13845"/>
    </source>
</evidence>
<dbReference type="AlphaFoldDB" id="A0A1R1LJM1"/>
<keyword evidence="3" id="KW-1185">Reference proteome</keyword>
<name>A0A1R1LJM1_9MICC</name>
<gene>
    <name evidence="2" type="ORF">BKD30_03610</name>
</gene>
<dbReference type="RefSeq" id="WP_076702039.1">
    <property type="nucleotide sequence ID" value="NZ_MRDE01000016.1"/>
</dbReference>
<dbReference type="EMBL" id="MRDE01000016">
    <property type="protein sequence ID" value="OMH27731.1"/>
    <property type="molecule type" value="Genomic_DNA"/>
</dbReference>
<dbReference type="Proteomes" id="UP000187085">
    <property type="component" value="Unassembled WGS sequence"/>
</dbReference>
<dbReference type="InterPro" id="IPR026004">
    <property type="entry name" value="Septum_form"/>
</dbReference>
<accession>A0A1R1LJM1</accession>
<evidence type="ECO:0000313" key="2">
    <source>
        <dbReference type="EMBL" id="OMH27731.1"/>
    </source>
</evidence>